<dbReference type="Proteomes" id="UP001500957">
    <property type="component" value="Unassembled WGS sequence"/>
</dbReference>
<keyword evidence="1" id="KW-0812">Transmembrane</keyword>
<sequence>MRTLIGLLSVLTGSFLAIIGLLGAMGSALTLKLLPGRGVEEIAKLPERAARSAKSKYGAPRVVVRGTVAAGPDGPYRAPLSESECVWFLATQTVSVNGRRATVDRYAPAPFALQDAAGNRVLIGPECPALEQIAPSFRETRAASHPWFDESPKLAGSAAGEAAPKIDVFEFVLTEGSDLLAAGDLTQTADGTPALAGEVTLSAGGDAAASGDPARRRLPRDVAMAVAGIALCVMGAVILSYVDEDDFAPDRNVRPGFVTPQ</sequence>
<organism evidence="2 3">
    <name type="scientific">Sporichthya brevicatena</name>
    <dbReference type="NCBI Taxonomy" id="171442"/>
    <lineage>
        <taxon>Bacteria</taxon>
        <taxon>Bacillati</taxon>
        <taxon>Actinomycetota</taxon>
        <taxon>Actinomycetes</taxon>
        <taxon>Sporichthyales</taxon>
        <taxon>Sporichthyaceae</taxon>
        <taxon>Sporichthya</taxon>
    </lineage>
</organism>
<evidence type="ECO:0000313" key="2">
    <source>
        <dbReference type="EMBL" id="GAA0622353.1"/>
    </source>
</evidence>
<gene>
    <name evidence="2" type="ORF">GCM10009547_26520</name>
</gene>
<name>A0ABN1GX60_9ACTN</name>
<keyword evidence="1" id="KW-1133">Transmembrane helix</keyword>
<comment type="caution">
    <text evidence="2">The sequence shown here is derived from an EMBL/GenBank/DDBJ whole genome shotgun (WGS) entry which is preliminary data.</text>
</comment>
<reference evidence="3" key="1">
    <citation type="journal article" date="2019" name="Int. J. Syst. Evol. Microbiol.">
        <title>The Global Catalogue of Microorganisms (GCM) 10K type strain sequencing project: providing services to taxonomists for standard genome sequencing and annotation.</title>
        <authorList>
            <consortium name="The Broad Institute Genomics Platform"/>
            <consortium name="The Broad Institute Genome Sequencing Center for Infectious Disease"/>
            <person name="Wu L."/>
            <person name="Ma J."/>
        </authorList>
    </citation>
    <scope>NUCLEOTIDE SEQUENCE [LARGE SCALE GENOMIC DNA]</scope>
    <source>
        <strain evidence="3">JCM 10671</strain>
    </source>
</reference>
<keyword evidence="3" id="KW-1185">Reference proteome</keyword>
<accession>A0ABN1GX60</accession>
<dbReference type="EMBL" id="BAAAHE010000020">
    <property type="protein sequence ID" value="GAA0622353.1"/>
    <property type="molecule type" value="Genomic_DNA"/>
</dbReference>
<evidence type="ECO:0000313" key="3">
    <source>
        <dbReference type="Proteomes" id="UP001500957"/>
    </source>
</evidence>
<protein>
    <recommendedName>
        <fullName evidence="4">RING-type E3 ubiquitin transferase</fullName>
    </recommendedName>
</protein>
<proteinExistence type="predicted"/>
<dbReference type="RefSeq" id="WP_344605444.1">
    <property type="nucleotide sequence ID" value="NZ_BAAAHE010000020.1"/>
</dbReference>
<keyword evidence="1" id="KW-0472">Membrane</keyword>
<feature type="transmembrane region" description="Helical" evidence="1">
    <location>
        <begin position="222"/>
        <end position="242"/>
    </location>
</feature>
<evidence type="ECO:0000256" key="1">
    <source>
        <dbReference type="SAM" id="Phobius"/>
    </source>
</evidence>
<evidence type="ECO:0008006" key="4">
    <source>
        <dbReference type="Google" id="ProtNLM"/>
    </source>
</evidence>